<evidence type="ECO:0000313" key="3">
    <source>
        <dbReference type="Proteomes" id="UP000440004"/>
    </source>
</evidence>
<keyword evidence="1" id="KW-0812">Transmembrane</keyword>
<sequence length="78" mass="9071">MVFYSFQYLGYVLPPAIMVILVCYCIRNTGYGEYPYGLVEILSILIVILVHIKKKNMYVSIMAGTICYMILIRTIFFE</sequence>
<reference evidence="2 3" key="1">
    <citation type="submission" date="2019-10" db="EMBL/GenBank/DDBJ databases">
        <title>Alkalibaculum tamaniensis sp.nov., a new alkaliphilic acetogen, isolated on methoxylated aromatics from a mud volcano.</title>
        <authorList>
            <person name="Khomyakova M.A."/>
            <person name="Merkel A.Y."/>
            <person name="Bonch-Osmolovskaya E.A."/>
            <person name="Slobodkin A.I."/>
        </authorList>
    </citation>
    <scope>NUCLEOTIDE SEQUENCE [LARGE SCALE GENOMIC DNA]</scope>
    <source>
        <strain evidence="2 3">M08DMB</strain>
    </source>
</reference>
<organism evidence="2 3">
    <name type="scientific">Alkalibaculum sporogenes</name>
    <dbReference type="NCBI Taxonomy" id="2655001"/>
    <lineage>
        <taxon>Bacteria</taxon>
        <taxon>Bacillati</taxon>
        <taxon>Bacillota</taxon>
        <taxon>Clostridia</taxon>
        <taxon>Eubacteriales</taxon>
        <taxon>Eubacteriaceae</taxon>
        <taxon>Alkalibaculum</taxon>
    </lineage>
</organism>
<evidence type="ECO:0000313" key="2">
    <source>
        <dbReference type="EMBL" id="MPW26862.1"/>
    </source>
</evidence>
<protein>
    <recommendedName>
        <fullName evidence="4">Branched-chain amino acid transporter AzlD</fullName>
    </recommendedName>
</protein>
<gene>
    <name evidence="2" type="ORF">GC105_13835</name>
</gene>
<comment type="caution">
    <text evidence="2">The sequence shown here is derived from an EMBL/GenBank/DDBJ whole genome shotgun (WGS) entry which is preliminary data.</text>
</comment>
<feature type="transmembrane region" description="Helical" evidence="1">
    <location>
        <begin position="58"/>
        <end position="76"/>
    </location>
</feature>
<keyword evidence="1" id="KW-0472">Membrane</keyword>
<proteinExistence type="predicted"/>
<accession>A0A6A7KBX9</accession>
<dbReference type="AlphaFoldDB" id="A0A6A7KBX9"/>
<dbReference type="Proteomes" id="UP000440004">
    <property type="component" value="Unassembled WGS sequence"/>
</dbReference>
<dbReference type="EMBL" id="WHNX01000029">
    <property type="protein sequence ID" value="MPW26862.1"/>
    <property type="molecule type" value="Genomic_DNA"/>
</dbReference>
<keyword evidence="3" id="KW-1185">Reference proteome</keyword>
<dbReference type="RefSeq" id="WP_425481536.1">
    <property type="nucleotide sequence ID" value="NZ_WHNX01000029.1"/>
</dbReference>
<dbReference type="InterPro" id="IPR008407">
    <property type="entry name" value="Brnchd-chn_aa_trnsp_AzlD"/>
</dbReference>
<feature type="transmembrane region" description="Helical" evidence="1">
    <location>
        <begin position="6"/>
        <end position="27"/>
    </location>
</feature>
<dbReference type="Pfam" id="PF05437">
    <property type="entry name" value="AzlD"/>
    <property type="match status" value="1"/>
</dbReference>
<evidence type="ECO:0008006" key="4">
    <source>
        <dbReference type="Google" id="ProtNLM"/>
    </source>
</evidence>
<evidence type="ECO:0000256" key="1">
    <source>
        <dbReference type="SAM" id="Phobius"/>
    </source>
</evidence>
<name>A0A6A7KBX9_9FIRM</name>
<keyword evidence="1" id="KW-1133">Transmembrane helix</keyword>
<feature type="transmembrane region" description="Helical" evidence="1">
    <location>
        <begin position="34"/>
        <end position="52"/>
    </location>
</feature>